<dbReference type="InterPro" id="IPR000653">
    <property type="entry name" value="DegT/StrS_aminotransferase"/>
</dbReference>
<protein>
    <submittedName>
        <fullName evidence="1">UDP-2-acetamido-2-deoxy-3-oxo-D-glucuronate aminotransferase</fullName>
    </submittedName>
</protein>
<gene>
    <name evidence="1" type="ORF">BWQ96_02662</name>
</gene>
<dbReference type="PANTHER" id="PTHR30244">
    <property type="entry name" value="TRANSAMINASE"/>
    <property type="match status" value="1"/>
</dbReference>
<comment type="caution">
    <text evidence="1">The sequence shown here is derived from an EMBL/GenBank/DDBJ whole genome shotgun (WGS) entry which is preliminary data.</text>
</comment>
<keyword evidence="1" id="KW-0032">Aminotransferase</keyword>
<dbReference type="Pfam" id="PF01041">
    <property type="entry name" value="DegT_DnrJ_EryC1"/>
    <property type="match status" value="1"/>
</dbReference>
<dbReference type="Proteomes" id="UP000247409">
    <property type="component" value="Unassembled WGS sequence"/>
</dbReference>
<dbReference type="Gene3D" id="3.90.1150.10">
    <property type="entry name" value="Aspartate Aminotransferase, domain 1"/>
    <property type="match status" value="1"/>
</dbReference>
<evidence type="ECO:0000313" key="2">
    <source>
        <dbReference type="Proteomes" id="UP000247409"/>
    </source>
</evidence>
<dbReference type="EMBL" id="NBIV01000023">
    <property type="protein sequence ID" value="PXF47518.1"/>
    <property type="molecule type" value="Genomic_DNA"/>
</dbReference>
<accession>A0A2V3IZF0</accession>
<dbReference type="OrthoDB" id="2401at2759"/>
<dbReference type="PANTHER" id="PTHR30244:SF42">
    <property type="entry name" value="UDP-2-ACETAMIDO-2-DEOXY-3-OXO-D-GLUCURONATE AMINOTRANSFERASE"/>
    <property type="match status" value="1"/>
</dbReference>
<reference evidence="1 2" key="1">
    <citation type="journal article" date="2018" name="Mol. Biol. Evol.">
        <title>Analysis of the draft genome of the red seaweed Gracilariopsis chorda provides insights into genome size evolution in Rhodophyta.</title>
        <authorList>
            <person name="Lee J."/>
            <person name="Yang E.C."/>
            <person name="Graf L."/>
            <person name="Yang J.H."/>
            <person name="Qiu H."/>
            <person name="Zel Zion U."/>
            <person name="Chan C.X."/>
            <person name="Stephens T.G."/>
            <person name="Weber A.P.M."/>
            <person name="Boo G.H."/>
            <person name="Boo S.M."/>
            <person name="Kim K.M."/>
            <person name="Shin Y."/>
            <person name="Jung M."/>
            <person name="Lee S.J."/>
            <person name="Yim H.S."/>
            <person name="Lee J.H."/>
            <person name="Bhattacharya D."/>
            <person name="Yoon H.S."/>
        </authorList>
    </citation>
    <scope>NUCLEOTIDE SEQUENCE [LARGE SCALE GENOMIC DNA]</scope>
    <source>
        <strain evidence="1 2">SKKU-2015</strain>
        <tissue evidence="1">Whole body</tissue>
    </source>
</reference>
<dbReference type="PIRSF" id="PIRSF000390">
    <property type="entry name" value="PLP_StrS"/>
    <property type="match status" value="1"/>
</dbReference>
<sequence>MALREELADVSQPIPLVDTAAEFKVHGKEIMSAVQQVAESGKFIMGPQVRQLETVLEQYVHNDDAEHEKVHCIGVSDGTAALQICLMALGIGPGHEAITVPFTWISSAEVIPLVGATPIFVDIEPDTYDIDANNMSHLITANTRAVIAVSLFGVIPDLARIRQVLDEAEQKFGTTIALIEDGAQSFGAIRQGYRSCGSPHATLSTTSFFPTKPLACYGDGGAVFTRNEKLADSIRAIRVHGKVDGLHAMVGLNARLDTLQAAVLLTKMSYFDENLKARQKVAEIYSRLLQEDERVVVPTYTRVMQSDGMKSAYGVYTIQVQQRDEVVRRLKQASIACAVYYKTCCHKQPVFDSQQELPTSEGMCNKVLSLPIHPYLTEKQQVRIVRELRTTLDDLGINHPPS</sequence>
<keyword evidence="1" id="KW-0808">Transferase</keyword>
<dbReference type="Gene3D" id="3.40.640.10">
    <property type="entry name" value="Type I PLP-dependent aspartate aminotransferase-like (Major domain)"/>
    <property type="match status" value="1"/>
</dbReference>
<name>A0A2V3IZF0_9FLOR</name>
<dbReference type="CDD" id="cd00616">
    <property type="entry name" value="AHBA_syn"/>
    <property type="match status" value="1"/>
</dbReference>
<organism evidence="1 2">
    <name type="scientific">Gracilariopsis chorda</name>
    <dbReference type="NCBI Taxonomy" id="448386"/>
    <lineage>
        <taxon>Eukaryota</taxon>
        <taxon>Rhodophyta</taxon>
        <taxon>Florideophyceae</taxon>
        <taxon>Rhodymeniophycidae</taxon>
        <taxon>Gracilariales</taxon>
        <taxon>Gracilariaceae</taxon>
        <taxon>Gracilariopsis</taxon>
    </lineage>
</organism>
<proteinExistence type="predicted"/>
<dbReference type="InterPro" id="IPR015422">
    <property type="entry name" value="PyrdxlP-dep_Trfase_small"/>
</dbReference>
<dbReference type="GO" id="GO:0008483">
    <property type="term" value="F:transaminase activity"/>
    <property type="evidence" value="ECO:0007669"/>
    <property type="project" value="UniProtKB-KW"/>
</dbReference>
<dbReference type="InterPro" id="IPR015421">
    <property type="entry name" value="PyrdxlP-dep_Trfase_major"/>
</dbReference>
<dbReference type="GO" id="GO:0030170">
    <property type="term" value="F:pyridoxal phosphate binding"/>
    <property type="evidence" value="ECO:0007669"/>
    <property type="project" value="TreeGrafter"/>
</dbReference>
<dbReference type="AlphaFoldDB" id="A0A2V3IZF0"/>
<evidence type="ECO:0000313" key="1">
    <source>
        <dbReference type="EMBL" id="PXF47518.1"/>
    </source>
</evidence>
<dbReference type="GO" id="GO:0000271">
    <property type="term" value="P:polysaccharide biosynthetic process"/>
    <property type="evidence" value="ECO:0007669"/>
    <property type="project" value="TreeGrafter"/>
</dbReference>
<dbReference type="SUPFAM" id="SSF53383">
    <property type="entry name" value="PLP-dependent transferases"/>
    <property type="match status" value="1"/>
</dbReference>
<keyword evidence="2" id="KW-1185">Reference proteome</keyword>
<dbReference type="InterPro" id="IPR015424">
    <property type="entry name" value="PyrdxlP-dep_Trfase"/>
</dbReference>